<dbReference type="PROSITE" id="PS51257">
    <property type="entry name" value="PROKAR_LIPOPROTEIN"/>
    <property type="match status" value="1"/>
</dbReference>
<evidence type="ECO:0000256" key="1">
    <source>
        <dbReference type="SAM" id="SignalP"/>
    </source>
</evidence>
<accession>A0A5C6UDQ1</accession>
<feature type="chain" id="PRO_5022924554" description="Lipoprotein" evidence="1">
    <location>
        <begin position="22"/>
        <end position="245"/>
    </location>
</feature>
<keyword evidence="1" id="KW-0732">Signal</keyword>
<dbReference type="AlphaFoldDB" id="A0A5C6UDQ1"/>
<evidence type="ECO:0008006" key="4">
    <source>
        <dbReference type="Google" id="ProtNLM"/>
    </source>
</evidence>
<keyword evidence="3" id="KW-1185">Reference proteome</keyword>
<protein>
    <recommendedName>
        <fullName evidence="4">Lipoprotein</fullName>
    </recommendedName>
</protein>
<evidence type="ECO:0000313" key="3">
    <source>
        <dbReference type="Proteomes" id="UP000321250"/>
    </source>
</evidence>
<feature type="signal peptide" evidence="1">
    <location>
        <begin position="1"/>
        <end position="21"/>
    </location>
</feature>
<proteinExistence type="predicted"/>
<dbReference type="OrthoDB" id="8900715at2"/>
<name>A0A5C6UDQ1_9SPHN</name>
<gene>
    <name evidence="2" type="ORF">FSB78_07955</name>
</gene>
<dbReference type="EMBL" id="VOQR01000001">
    <property type="protein sequence ID" value="TXC70883.1"/>
    <property type="molecule type" value="Genomic_DNA"/>
</dbReference>
<dbReference type="Proteomes" id="UP000321250">
    <property type="component" value="Unassembled WGS sequence"/>
</dbReference>
<organism evidence="2 3">
    <name type="scientific">Sphingomonas ginsenosidivorax</name>
    <dbReference type="NCBI Taxonomy" id="862135"/>
    <lineage>
        <taxon>Bacteria</taxon>
        <taxon>Pseudomonadati</taxon>
        <taxon>Pseudomonadota</taxon>
        <taxon>Alphaproteobacteria</taxon>
        <taxon>Sphingomonadales</taxon>
        <taxon>Sphingomonadaceae</taxon>
        <taxon>Sphingomonas</taxon>
    </lineage>
</organism>
<evidence type="ECO:0000313" key="2">
    <source>
        <dbReference type="EMBL" id="TXC70883.1"/>
    </source>
</evidence>
<reference evidence="2 3" key="1">
    <citation type="journal article" date="2013" name="Antonie Van Leeuwenhoek">
        <title>Sphingomonas ginsenosidivorax sp. nov., with the ability to transform ginsenosides.</title>
        <authorList>
            <person name="Jin X.F."/>
            <person name="Kim J.K."/>
            <person name="Liu Q.M."/>
            <person name="Kang M.S."/>
            <person name="He D."/>
            <person name="Jin F.X."/>
            <person name="Kim S.C."/>
            <person name="Im W.T."/>
        </authorList>
    </citation>
    <scope>NUCLEOTIDE SEQUENCE [LARGE SCALE GENOMIC DNA]</scope>
    <source>
        <strain evidence="2 3">KHI67</strain>
    </source>
</reference>
<comment type="caution">
    <text evidence="2">The sequence shown here is derived from an EMBL/GenBank/DDBJ whole genome shotgun (WGS) entry which is preliminary data.</text>
</comment>
<dbReference type="RefSeq" id="WP_147081617.1">
    <property type="nucleotide sequence ID" value="NZ_VOQR01000001.1"/>
</dbReference>
<sequence length="245" mass="25966">MTKRMRGAVLAVVALAGCTHAKQIADIGFRPPEGPYRLIVMRPDVSVGLLTAGGAVEPREDWTMAARANILRAIERQQAGRGGSITVVATREVTGSTPAAVADLDRLHDAVGLAIRTHKYGGPALPTKRGRFDWTLGDDAVRFGRATGYDYALFLHAEDSFASSGRVAVQALGILGCAVGFCVVAHGGRQAAFASLVDLRTGQIVWFDALASGVGDIRDPAGAERMIDRLLDRMKPGRPAPIAPR</sequence>